<evidence type="ECO:0000256" key="1">
    <source>
        <dbReference type="SAM" id="Coils"/>
    </source>
</evidence>
<feature type="coiled-coil region" evidence="1">
    <location>
        <begin position="206"/>
        <end position="337"/>
    </location>
</feature>
<dbReference type="KEGG" id="pbh:AAW51_2073"/>
<keyword evidence="3" id="KW-1185">Reference proteome</keyword>
<organism evidence="2 3">
    <name type="scientific">Caldimonas brevitalea</name>
    <dbReference type="NCBI Taxonomy" id="413882"/>
    <lineage>
        <taxon>Bacteria</taxon>
        <taxon>Pseudomonadati</taxon>
        <taxon>Pseudomonadota</taxon>
        <taxon>Betaproteobacteria</taxon>
        <taxon>Burkholderiales</taxon>
        <taxon>Sphaerotilaceae</taxon>
        <taxon>Caldimonas</taxon>
    </lineage>
</organism>
<dbReference type="Proteomes" id="UP000035352">
    <property type="component" value="Chromosome"/>
</dbReference>
<dbReference type="AlphaFoldDB" id="A0A0G3BH92"/>
<evidence type="ECO:0000313" key="2">
    <source>
        <dbReference type="EMBL" id="AKJ28764.1"/>
    </source>
</evidence>
<protein>
    <submittedName>
        <fullName evidence="2">Signal recognition particle receptor protein FtsY</fullName>
    </submittedName>
</protein>
<dbReference type="STRING" id="413882.AAW51_2073"/>
<dbReference type="RefSeq" id="WP_053013465.1">
    <property type="nucleotide sequence ID" value="NZ_CP011371.1"/>
</dbReference>
<reference evidence="2 3" key="1">
    <citation type="submission" date="2015-05" db="EMBL/GenBank/DDBJ databases">
        <authorList>
            <person name="Tang B."/>
            <person name="Yu Y."/>
        </authorList>
    </citation>
    <scope>NUCLEOTIDE SEQUENCE [LARGE SCALE GENOMIC DNA]</scope>
    <source>
        <strain evidence="2 3">DSM 7029</strain>
    </source>
</reference>
<dbReference type="OrthoDB" id="8971137at2"/>
<gene>
    <name evidence="2" type="ORF">AAW51_2073</name>
</gene>
<keyword evidence="1" id="KW-0175">Coiled coil</keyword>
<proteinExistence type="predicted"/>
<accession>A0A0G3BH92</accession>
<dbReference type="PATRIC" id="fig|413882.6.peg.2177"/>
<name>A0A0G3BH92_9BURK</name>
<dbReference type="EMBL" id="CP011371">
    <property type="protein sequence ID" value="AKJ28764.1"/>
    <property type="molecule type" value="Genomic_DNA"/>
</dbReference>
<sequence length="386" mass="43134">MNAILKPVEQDQDATAVAILSSIEEVQSAITEFDKVSAGLRDLREKYSNVAFDVASPKGLREATDARAAIRAPRYAVEKVRKAAKAPVLALGRDIDARAAYITAELLQLEEPIDRQIKAEEARKEAEKEAKRLAELARIEAHQVRIGEIRALLSIAVNATAPCIQTLINRLEAWVVGPDAFEEYATAAQRAKDETLTRLREMHPAAVAYEAEQARLKAEREELERLRAEQARREAEERARIAAEQKAEADRLAVERAKQEAELRALREVFEREKAAARAAQEEADRQAAAARAEAERLVKEAREAEERRLAAVRAEQERLAREAEEARLRDEQARSEADKRVRDVAHQLLTTLRAVNRWDRAANALPGALQAQVIQSIFAATGEQE</sequence>
<evidence type="ECO:0000313" key="3">
    <source>
        <dbReference type="Proteomes" id="UP000035352"/>
    </source>
</evidence>
<keyword evidence="2" id="KW-0675">Receptor</keyword>